<evidence type="ECO:0000313" key="2">
    <source>
        <dbReference type="EMBL" id="XCP82576.1"/>
    </source>
</evidence>
<dbReference type="SUPFAM" id="SSF160424">
    <property type="entry name" value="BH3703-like"/>
    <property type="match status" value="1"/>
</dbReference>
<name>A0AAU8N1H0_9ACTO</name>
<feature type="region of interest" description="Disordered" evidence="1">
    <location>
        <begin position="196"/>
        <end position="216"/>
    </location>
</feature>
<reference evidence="2" key="1">
    <citation type="submission" date="2024-05" db="EMBL/GenBank/DDBJ databases">
        <title>Draft genome assemblies of 36 bacteria isolated from hibernating arctic ground squirrels.</title>
        <authorList>
            <person name="McKee H."/>
            <person name="Mullen L."/>
            <person name="Drown D.M."/>
            <person name="Duddleston K.N."/>
        </authorList>
    </citation>
    <scope>NUCLEOTIDE SEQUENCE</scope>
    <source>
        <strain evidence="2">AR004</strain>
    </source>
</reference>
<dbReference type="EMBL" id="CP159989">
    <property type="protein sequence ID" value="XCP82576.1"/>
    <property type="molecule type" value="Genomic_DNA"/>
</dbReference>
<dbReference type="InterPro" id="IPR036170">
    <property type="entry name" value="YezG-like_sf"/>
</dbReference>
<protein>
    <submittedName>
        <fullName evidence="2">Uncharacterized protein</fullName>
    </submittedName>
</protein>
<dbReference type="RefSeq" id="WP_366180815.1">
    <property type="nucleotide sequence ID" value="NZ_CP159989.1"/>
</dbReference>
<organism evidence="2">
    <name type="scientific">Actinomyces timonensis</name>
    <dbReference type="NCBI Taxonomy" id="1288391"/>
    <lineage>
        <taxon>Bacteria</taxon>
        <taxon>Bacillati</taxon>
        <taxon>Actinomycetota</taxon>
        <taxon>Actinomycetes</taxon>
        <taxon>Actinomycetales</taxon>
        <taxon>Actinomycetaceae</taxon>
        <taxon>Actinomyces</taxon>
    </lineage>
</organism>
<accession>A0AAU8N1H0</accession>
<dbReference type="AlphaFoldDB" id="A0AAU8N1H0"/>
<feature type="compositionally biased region" description="Basic and acidic residues" evidence="1">
    <location>
        <begin position="199"/>
        <end position="216"/>
    </location>
</feature>
<gene>
    <name evidence="2" type="ORF">ABXS69_01260</name>
</gene>
<sequence length="216" mass="22660">MSMDMMGGMGPMGGGLEAQSQAIGSLQGSLAAFMEQTGATEAGIEIETVGLRASVQTNAVINGAQQANVVPGEIVQEAVQLRAAMAHPRGGTWTWAHLAMTAPGYRLKVNVDYDRKPDLDPPVSAKDCADELSYFLPPGPRRHPRLDAPGAVTNGAVTDGARRPIHGAAGAVVLLLAVRRGATSAGPYFLGAVTRPGRGRGERSWEPDLPRPDWLS</sequence>
<proteinExistence type="predicted"/>
<evidence type="ECO:0000256" key="1">
    <source>
        <dbReference type="SAM" id="MobiDB-lite"/>
    </source>
</evidence>